<evidence type="ECO:0000313" key="12">
    <source>
        <dbReference type="EMBL" id="BAM01824.1"/>
    </source>
</evidence>
<feature type="binding site" evidence="9">
    <location>
        <begin position="106"/>
        <end position="113"/>
    </location>
    <ligand>
        <name>GTP</name>
        <dbReference type="ChEBI" id="CHEBI:37565"/>
    </ligand>
</feature>
<feature type="compositionally biased region" description="Basic residues" evidence="10">
    <location>
        <begin position="434"/>
        <end position="445"/>
    </location>
</feature>
<dbReference type="PATRIC" id="fig|926550.5.peg.4072"/>
<evidence type="ECO:0000259" key="11">
    <source>
        <dbReference type="PROSITE" id="PS00300"/>
    </source>
</evidence>
<dbReference type="Proteomes" id="UP000007880">
    <property type="component" value="Chromosome"/>
</dbReference>
<evidence type="ECO:0000256" key="10">
    <source>
        <dbReference type="SAM" id="MobiDB-lite"/>
    </source>
</evidence>
<dbReference type="GO" id="GO:0006614">
    <property type="term" value="P:SRP-dependent cotranslational protein targeting to membrane"/>
    <property type="evidence" value="ECO:0007669"/>
    <property type="project" value="InterPro"/>
</dbReference>
<dbReference type="PANTHER" id="PTHR11564">
    <property type="entry name" value="SIGNAL RECOGNITION PARTICLE 54K PROTEIN SRP54"/>
    <property type="match status" value="1"/>
</dbReference>
<comment type="function">
    <text evidence="9">Involved in targeting and insertion of nascent membrane proteins into the cytoplasmic membrane. Binds to the hydrophobic signal sequence of the ribosome-nascent chain (RNC) as it emerges from the ribosomes. The SRP-RNC complex is then targeted to the cytoplasmic membrane where it interacts with the SRP receptor FtsY.</text>
</comment>
<comment type="domain">
    <text evidence="9">Composed of three domains: the N-terminal N domain, which is responsible for interactions with the ribosome, the central G domain, which binds GTP, and the C-terminal M domain, which binds the RNA and the signal sequence of the RNC.</text>
</comment>
<evidence type="ECO:0000256" key="9">
    <source>
        <dbReference type="HAMAP-Rule" id="MF_00306"/>
    </source>
</evidence>
<gene>
    <name evidence="9 12" type="primary">ffh</name>
    <name evidence="12" type="ordered locus">CLDAP_37840</name>
</gene>
<dbReference type="InterPro" id="IPR004780">
    <property type="entry name" value="SRP"/>
</dbReference>
<dbReference type="SMART" id="SM00382">
    <property type="entry name" value="AAA"/>
    <property type="match status" value="1"/>
</dbReference>
<sequence length="463" mass="50362">MFESLTDKLQSIFDKLATKGKLSEADVNAAMREVRLALLEADVNYKVVKEFVERVKARAVGAEVMQSLTPAQQVVKIVHEELIELLGKPAPLNTSGPPPHVIMLVGLQGAGKTTMAAKLALRLKKNGQRPLLVAADIYRPAAIKQLEVLGAQIEVPVYSAGTQTPASTIAKDALKLAREKAYNVVIIDTAGRLQIDEALMQELEQVRLVTRPSDILLVVDAMTGQEAVNVAEGFNARVPLTGLIMTKIDGDARGGAALSVRQVTGVPIKFLGTGEKLPDLEPFDPERLAGRILGMGDVLTLIERAQENISADAAAAMEKRLVEGQFDFEDFLEQLKQVKRLGPLTEILSMIPGLNRFAKEIDPTMAQDSLKKTEAIINSMTIQERRNPDILNASRRRRIAAGSGTTVQDVNTLVKQFREMQKMMKQLGVMGGNKKQKGKKGRGLPHQRGGMLPSGLSDLFGGR</sequence>
<evidence type="ECO:0000256" key="6">
    <source>
        <dbReference type="ARBA" id="ARBA00023135"/>
    </source>
</evidence>
<evidence type="ECO:0000256" key="2">
    <source>
        <dbReference type="ARBA" id="ARBA00022741"/>
    </source>
</evidence>
<dbReference type="Gene3D" id="1.20.120.140">
    <property type="entry name" value="Signal recognition particle SRP54, nucleotide-binding domain"/>
    <property type="match status" value="1"/>
</dbReference>
<dbReference type="eggNOG" id="COG0541">
    <property type="taxonomic scope" value="Bacteria"/>
</dbReference>
<accession>I0I986</accession>
<dbReference type="GO" id="GO:0048500">
    <property type="term" value="C:signal recognition particle"/>
    <property type="evidence" value="ECO:0007669"/>
    <property type="project" value="UniProtKB-UniRule"/>
</dbReference>
<evidence type="ECO:0000313" key="13">
    <source>
        <dbReference type="Proteomes" id="UP000007880"/>
    </source>
</evidence>
<dbReference type="Gene3D" id="3.40.50.300">
    <property type="entry name" value="P-loop containing nucleotide triphosphate hydrolases"/>
    <property type="match status" value="1"/>
</dbReference>
<keyword evidence="2 9" id="KW-0547">Nucleotide-binding</keyword>
<dbReference type="InterPro" id="IPR042101">
    <property type="entry name" value="SRP54_N_sf"/>
</dbReference>
<reference evidence="12 13" key="1">
    <citation type="submission" date="2012-02" db="EMBL/GenBank/DDBJ databases">
        <title>Complete genome sequence of Caldilinea aerophila DSM 14535 (= NBRC 102666).</title>
        <authorList>
            <person name="Oguchi A."/>
            <person name="Hosoyama A."/>
            <person name="Sekine M."/>
            <person name="Fukai R."/>
            <person name="Kato Y."/>
            <person name="Nakamura S."/>
            <person name="Hanada S."/>
            <person name="Yamazaki S."/>
            <person name="Fujita N."/>
        </authorList>
    </citation>
    <scope>NUCLEOTIDE SEQUENCE [LARGE SCALE GENOMIC DNA]</scope>
    <source>
        <strain evidence="13">DSM 14535 / JCM 11387 / NBRC 104270 / STL-6-O1</strain>
    </source>
</reference>
<keyword evidence="3 9" id="KW-0378">Hydrolase</keyword>
<feature type="region of interest" description="Disordered" evidence="10">
    <location>
        <begin position="430"/>
        <end position="463"/>
    </location>
</feature>
<dbReference type="OrthoDB" id="9804720at2"/>
<keyword evidence="9" id="KW-0963">Cytoplasm</keyword>
<dbReference type="CDD" id="cd18539">
    <property type="entry name" value="SRP_G"/>
    <property type="match status" value="1"/>
</dbReference>
<dbReference type="EC" id="3.6.5.4" evidence="9"/>
<dbReference type="RefSeq" id="WP_014435047.1">
    <property type="nucleotide sequence ID" value="NC_017079.1"/>
</dbReference>
<keyword evidence="4 9" id="KW-0694">RNA-binding</keyword>
<dbReference type="HOGENOM" id="CLU_009301_6_0_0"/>
<dbReference type="AlphaFoldDB" id="I0I986"/>
<keyword evidence="5 9" id="KW-0342">GTP-binding</keyword>
<organism evidence="12 13">
    <name type="scientific">Caldilinea aerophila (strain DSM 14535 / JCM 11387 / NBRC 104270 / STL-6-O1)</name>
    <dbReference type="NCBI Taxonomy" id="926550"/>
    <lineage>
        <taxon>Bacteria</taxon>
        <taxon>Bacillati</taxon>
        <taxon>Chloroflexota</taxon>
        <taxon>Caldilineae</taxon>
        <taxon>Caldilineales</taxon>
        <taxon>Caldilineaceae</taxon>
        <taxon>Caldilinea</taxon>
    </lineage>
</organism>
<dbReference type="GO" id="GO:0005525">
    <property type="term" value="F:GTP binding"/>
    <property type="evidence" value="ECO:0007669"/>
    <property type="project" value="UniProtKB-UniRule"/>
</dbReference>
<dbReference type="EMBL" id="AP012337">
    <property type="protein sequence ID" value="BAM01824.1"/>
    <property type="molecule type" value="Genomic_DNA"/>
</dbReference>
<feature type="binding site" evidence="9">
    <location>
        <begin position="188"/>
        <end position="192"/>
    </location>
    <ligand>
        <name>GTP</name>
        <dbReference type="ChEBI" id="CHEBI:37565"/>
    </ligand>
</feature>
<dbReference type="InterPro" id="IPR022941">
    <property type="entry name" value="SRP54"/>
</dbReference>
<evidence type="ECO:0000256" key="7">
    <source>
        <dbReference type="ARBA" id="ARBA00023274"/>
    </source>
</evidence>
<protein>
    <recommendedName>
        <fullName evidence="9">Signal recognition particle protein</fullName>
        <ecNumber evidence="9">3.6.5.4</ecNumber>
    </recommendedName>
    <alternativeName>
        <fullName evidence="9">Fifty-four homolog</fullName>
    </alternativeName>
</protein>
<dbReference type="HAMAP" id="MF_00306">
    <property type="entry name" value="SRP54"/>
    <property type="match status" value="1"/>
</dbReference>
<dbReference type="SUPFAM" id="SSF52540">
    <property type="entry name" value="P-loop containing nucleoside triphosphate hydrolases"/>
    <property type="match status" value="1"/>
</dbReference>
<dbReference type="Pfam" id="PF00448">
    <property type="entry name" value="SRP54"/>
    <property type="match status" value="1"/>
</dbReference>
<dbReference type="STRING" id="926550.CLDAP_37840"/>
<dbReference type="InterPro" id="IPR004125">
    <property type="entry name" value="Signal_recog_particle_SRP54_M"/>
</dbReference>
<evidence type="ECO:0000256" key="4">
    <source>
        <dbReference type="ARBA" id="ARBA00022884"/>
    </source>
</evidence>
<dbReference type="Gene3D" id="1.10.260.30">
    <property type="entry name" value="Signal recognition particle, SRP54 subunit, M-domain"/>
    <property type="match status" value="1"/>
</dbReference>
<proteinExistence type="inferred from homology"/>
<dbReference type="Pfam" id="PF02881">
    <property type="entry name" value="SRP54_N"/>
    <property type="match status" value="1"/>
</dbReference>
<comment type="subcellular location">
    <subcellularLocation>
        <location evidence="9">Cytoplasm</location>
    </subcellularLocation>
    <text evidence="9">The SRP-RNC complex is targeted to the cytoplasmic membrane.</text>
</comment>
<dbReference type="PANTHER" id="PTHR11564:SF5">
    <property type="entry name" value="SIGNAL RECOGNITION PARTICLE SUBUNIT SRP54"/>
    <property type="match status" value="1"/>
</dbReference>
<feature type="binding site" evidence="9">
    <location>
        <begin position="246"/>
        <end position="249"/>
    </location>
    <ligand>
        <name>GTP</name>
        <dbReference type="ChEBI" id="CHEBI:37565"/>
    </ligand>
</feature>
<dbReference type="SUPFAM" id="SSF47446">
    <property type="entry name" value="Signal peptide-binding domain"/>
    <property type="match status" value="1"/>
</dbReference>
<comment type="catalytic activity">
    <reaction evidence="8 9">
        <text>GTP + H2O = GDP + phosphate + H(+)</text>
        <dbReference type="Rhea" id="RHEA:19669"/>
        <dbReference type="ChEBI" id="CHEBI:15377"/>
        <dbReference type="ChEBI" id="CHEBI:15378"/>
        <dbReference type="ChEBI" id="CHEBI:37565"/>
        <dbReference type="ChEBI" id="CHEBI:43474"/>
        <dbReference type="ChEBI" id="CHEBI:58189"/>
        <dbReference type="EC" id="3.6.5.4"/>
    </reaction>
</comment>
<name>I0I986_CALAS</name>
<dbReference type="Pfam" id="PF02978">
    <property type="entry name" value="SRP_SPB"/>
    <property type="match status" value="1"/>
</dbReference>
<dbReference type="PROSITE" id="PS00300">
    <property type="entry name" value="SRP54"/>
    <property type="match status" value="1"/>
</dbReference>
<dbReference type="SMART" id="SM00963">
    <property type="entry name" value="SRP54_N"/>
    <property type="match status" value="1"/>
</dbReference>
<dbReference type="InterPro" id="IPR013822">
    <property type="entry name" value="Signal_recog_particl_SRP54_hlx"/>
</dbReference>
<dbReference type="InterPro" id="IPR000897">
    <property type="entry name" value="SRP54_GTPase_dom"/>
</dbReference>
<dbReference type="InterPro" id="IPR036891">
    <property type="entry name" value="Signal_recog_part_SRP54_M_sf"/>
</dbReference>
<dbReference type="InterPro" id="IPR027417">
    <property type="entry name" value="P-loop_NTPase"/>
</dbReference>
<dbReference type="GO" id="GO:0008312">
    <property type="term" value="F:7S RNA binding"/>
    <property type="evidence" value="ECO:0007669"/>
    <property type="project" value="InterPro"/>
</dbReference>
<dbReference type="KEGG" id="cap:CLDAP_37840"/>
<dbReference type="InterPro" id="IPR003593">
    <property type="entry name" value="AAA+_ATPase"/>
</dbReference>
<dbReference type="NCBIfam" id="TIGR00959">
    <property type="entry name" value="ffh"/>
    <property type="match status" value="1"/>
</dbReference>
<evidence type="ECO:0000256" key="3">
    <source>
        <dbReference type="ARBA" id="ARBA00022801"/>
    </source>
</evidence>
<evidence type="ECO:0000256" key="1">
    <source>
        <dbReference type="ARBA" id="ARBA00005450"/>
    </source>
</evidence>
<dbReference type="GO" id="GO:0003924">
    <property type="term" value="F:GTPase activity"/>
    <property type="evidence" value="ECO:0007669"/>
    <property type="project" value="UniProtKB-UniRule"/>
</dbReference>
<dbReference type="FunFam" id="3.40.50.300:FF:000022">
    <property type="entry name" value="Signal recognition particle 54 kDa subunit"/>
    <property type="match status" value="1"/>
</dbReference>
<comment type="subunit">
    <text evidence="9">Part of the signal recognition particle protein translocation system, which is composed of SRP and FtsY.</text>
</comment>
<comment type="similarity">
    <text evidence="1 9">Belongs to the GTP-binding SRP family. SRP54 subfamily.</text>
</comment>
<evidence type="ECO:0000256" key="8">
    <source>
        <dbReference type="ARBA" id="ARBA00048027"/>
    </source>
</evidence>
<keyword evidence="13" id="KW-1185">Reference proteome</keyword>
<keyword evidence="6 9" id="KW-0733">Signal recognition particle</keyword>
<dbReference type="SMART" id="SM00962">
    <property type="entry name" value="SRP54"/>
    <property type="match status" value="1"/>
</dbReference>
<evidence type="ECO:0000256" key="5">
    <source>
        <dbReference type="ARBA" id="ARBA00023134"/>
    </source>
</evidence>
<feature type="domain" description="SRP54-type proteins GTP-binding" evidence="11">
    <location>
        <begin position="267"/>
        <end position="280"/>
    </location>
</feature>
<keyword evidence="7 9" id="KW-0687">Ribonucleoprotein</keyword>